<feature type="region of interest" description="Disordered" evidence="1">
    <location>
        <begin position="1762"/>
        <end position="1824"/>
    </location>
</feature>
<feature type="region of interest" description="Disordered" evidence="1">
    <location>
        <begin position="1673"/>
        <end position="1701"/>
    </location>
</feature>
<name>A0A2A4K8D4_HELVI</name>
<gene>
    <name evidence="3" type="ORF">B5V51_9609</name>
</gene>
<keyword evidence="2" id="KW-0732">Signal</keyword>
<feature type="region of interest" description="Disordered" evidence="1">
    <location>
        <begin position="872"/>
        <end position="936"/>
    </location>
</feature>
<proteinExistence type="predicted"/>
<feature type="compositionally biased region" description="Basic and acidic residues" evidence="1">
    <location>
        <begin position="263"/>
        <end position="275"/>
    </location>
</feature>
<organism evidence="3">
    <name type="scientific">Heliothis virescens</name>
    <name type="common">Tobacco budworm moth</name>
    <dbReference type="NCBI Taxonomy" id="7102"/>
    <lineage>
        <taxon>Eukaryota</taxon>
        <taxon>Metazoa</taxon>
        <taxon>Ecdysozoa</taxon>
        <taxon>Arthropoda</taxon>
        <taxon>Hexapoda</taxon>
        <taxon>Insecta</taxon>
        <taxon>Pterygota</taxon>
        <taxon>Neoptera</taxon>
        <taxon>Endopterygota</taxon>
        <taxon>Lepidoptera</taxon>
        <taxon>Glossata</taxon>
        <taxon>Ditrysia</taxon>
        <taxon>Noctuoidea</taxon>
        <taxon>Noctuidae</taxon>
        <taxon>Heliothinae</taxon>
        <taxon>Heliothis</taxon>
    </lineage>
</organism>
<feature type="compositionally biased region" description="Basic and acidic residues" evidence="1">
    <location>
        <begin position="133"/>
        <end position="148"/>
    </location>
</feature>
<dbReference type="EMBL" id="NWSH01000045">
    <property type="protein sequence ID" value="PCG80266.1"/>
    <property type="molecule type" value="Genomic_DNA"/>
</dbReference>
<accession>A0A2A4K8D4</accession>
<feature type="compositionally biased region" description="Basic and acidic residues" evidence="1">
    <location>
        <begin position="677"/>
        <end position="767"/>
    </location>
</feature>
<feature type="region of interest" description="Disordered" evidence="1">
    <location>
        <begin position="662"/>
        <end position="767"/>
    </location>
</feature>
<feature type="compositionally biased region" description="Basic and acidic residues" evidence="1">
    <location>
        <begin position="1764"/>
        <end position="1788"/>
    </location>
</feature>
<feature type="compositionally biased region" description="Basic and acidic residues" evidence="1">
    <location>
        <begin position="342"/>
        <end position="359"/>
    </location>
</feature>
<sequence length="1824" mass="198135">MAKTAQILFLVLVAAAAQCHGAHRYYHGRSHGHYRPHDYYHHHRHSGENSPQDNKNVAPSPQTKSIGSLLNGAVNSLLPHDVGASAAVKVPSLDGIVKPDSGAAPDAGLNVELGSSADKPDDVGAIVTANLPNDKKPDDVKEDNKADDDNGAGTIKVEGISPSGSNEQPAGEGTINVASLTPGGDIDAGIKGDLPNGDDDKPSGTISVNGLEPGHNPSSQSSESESEPDQDDNSNGHSSNEGKDKPDQDDNTINVNGLSPDEGDSKHNENIKPEDNDYEPDNGDNTISVNGLSPDDDDKVSSHHSGHVHDGRPEDDNNINVDGLSPGEDEDKQYGHHSHGWPAHDHVGKPHHNNEDAYDTKPNYNNPDDGFSHKPDINPGIHGGLPSDSSSEENGGLPQISVHVVDHGGKPNQKPIQGQPIFPGAAILPYPTFSPGQYPTIGIPNKVDDKDLNNKKNNSMLIPVMLPGGGHILLPSSSLGGIPSYIIVMINGRPTLIQNPGLAHGISIGGAMIPQWSQLPAWLGAQLPSAGGAMLVPNSETVQTVPVPVPVPEPVPAPQPAFNIPYPSYYWPSQWNSGSPSSPDLQKLVDLLINISSRLPKPQPALPSPPMRPIPMPAYPYPQYPYPYPPSYPYPPLSYPGMKPTGPGKEVADPSFNMTAERDHDIRPTVQQPEIQLENHSEPDRQPEDQLKPKPEIRPKPKPEVHPDYKPEVNERPKPEIRPKPKPEVHPDLKPEVEEKPKPDIRPKPKPEVRPKPKPEIHPDFKDVIPEVKPEVIKEVKPEKIPVVKPAAIPEIKPEIVPEIKPVVVPEVKPVVVPEVKPVVVPEVKPVVVPEIRPVVVPEVRPEVAPEIKPEIIPEIRPVVIQKPRPEIIPRPRPEIHEDIRPDARPESRPEYNKEERPKPEREPRPDSKHDTHIHITLPKPTHVGKPAPSQPGLNSGLVDILNILLKFPDRNSHPSKNLGPLIKLLLSILKPGDKPQTLIPSLNEQIEGQPDLGNLGSILLHVLDGRKEPNVNVLVEPGMDEATRTNIILLLNLLASNLGGSGSYPDMGYYQPQNPLLYFLGHFPCDHPNIPAISGMSSRSNLWQLLAKMYGHNLARTEFRLERSAEETDDKPAEPAKDSQVLLPLLCVLLSEAQLNHRYFDNPGLHHQEPPYGNVVKNRHHNAWFHHFVETDEPPYHSGSNERDDSYPHFDPFFQKDPFFYGNAWGHIGIPEISNTYNAPHGSFNSHRHEPSHMSSEEKRPEENHDSKRKNPEEKPKEEIKEKPKDLPQADKPTDKENKIQEIKNSSEVLPPKTNKIPKKDENKDKNDKPLDIEKKKDYLLVGQGNNGNNLYILHENIPNPSTVIVPNGNQAASNIIYVPFNPGQNTNPVYQLVSSQTAPAPTNMPISQDKLGVNNYNTGVQSSGQSPVSYVTPGTQNTGYVTIYSNGQLIQVPGVVVNQPASNAPAQNGNLQGASYVVANTAPNNVQSVATVQNPNLIYATIPNQGSNGPIIVQIPNCMSGCSDTAQNVVQGVSNGNVIPNNGLANNIVYQLNPSTPLGVSNNYAQPNMVAAPAQGSIAVTIPNQGVALNNQNVASPSYQTVSVPVNSDSNGYNQPIVLNQGQIPNQGVSNIQPAQNGAQVPVSDGTNSYNQPAVSSERQEINAPNQGDLNNQNIPLQTAVQVPISNGYNQPMETNASPMTNAESRDEVPNGQNGQAQLPQVINQVDQGIANVVSNLGGVINQPENGQPLAPTTSSIILDSSNLSALGAQPAIMISGFKDKDKNKDKEGSKKDDNKSVEKKDKKNKSKKKDKKPKDGEKVKDGDKPKDAKPFTNKKKR</sequence>
<protein>
    <submittedName>
        <fullName evidence="3">Uncharacterized protein</fullName>
    </submittedName>
</protein>
<evidence type="ECO:0000256" key="2">
    <source>
        <dbReference type="SAM" id="SignalP"/>
    </source>
</evidence>
<comment type="caution">
    <text evidence="3">The sequence shown here is derived from an EMBL/GenBank/DDBJ whole genome shotgun (WGS) entry which is preliminary data.</text>
</comment>
<feature type="compositionally biased region" description="Basic residues" evidence="1">
    <location>
        <begin position="1789"/>
        <end position="1798"/>
    </location>
</feature>
<feature type="region of interest" description="Disordered" evidence="1">
    <location>
        <begin position="1224"/>
        <end position="1316"/>
    </location>
</feature>
<feature type="region of interest" description="Disordered" evidence="1">
    <location>
        <begin position="36"/>
        <end position="66"/>
    </location>
</feature>
<evidence type="ECO:0000313" key="3">
    <source>
        <dbReference type="EMBL" id="PCG80266.1"/>
    </source>
</evidence>
<feature type="signal peptide" evidence="2">
    <location>
        <begin position="1"/>
        <end position="21"/>
    </location>
</feature>
<feature type="compositionally biased region" description="Polar residues" evidence="1">
    <location>
        <begin position="1673"/>
        <end position="1689"/>
    </location>
</feature>
<feature type="chain" id="PRO_5013218006" evidence="2">
    <location>
        <begin position="22"/>
        <end position="1824"/>
    </location>
</feature>
<feature type="compositionally biased region" description="Basic and acidic residues" evidence="1">
    <location>
        <begin position="872"/>
        <end position="918"/>
    </location>
</feature>
<feature type="compositionally biased region" description="Basic residues" evidence="1">
    <location>
        <begin position="36"/>
        <end position="45"/>
    </location>
</feature>
<dbReference type="PANTHER" id="PTHR48148">
    <property type="entry name" value="KERATINOCYTE PROLINE-RICH PROTEIN"/>
    <property type="match status" value="1"/>
</dbReference>
<feature type="region of interest" description="Disordered" evidence="1">
    <location>
        <begin position="100"/>
        <end position="397"/>
    </location>
</feature>
<feature type="compositionally biased region" description="Basic and acidic residues" evidence="1">
    <location>
        <begin position="1303"/>
        <end position="1316"/>
    </location>
</feature>
<dbReference type="STRING" id="7102.A0A2A4K8D4"/>
<feature type="compositionally biased region" description="Basic and acidic residues" evidence="1">
    <location>
        <begin position="1799"/>
        <end position="1816"/>
    </location>
</feature>
<feature type="compositionally biased region" description="Basic and acidic residues" evidence="1">
    <location>
        <begin position="1232"/>
        <end position="1287"/>
    </location>
</feature>
<dbReference type="PANTHER" id="PTHR48148:SF3">
    <property type="entry name" value="KERATINOCYTE PROLINE-RICH PROTEIN"/>
    <property type="match status" value="1"/>
</dbReference>
<reference evidence="3" key="1">
    <citation type="submission" date="2017-09" db="EMBL/GenBank/DDBJ databases">
        <title>Contemporary evolution of a Lepidopteran species, Heliothis virescens, in response to modern agricultural practices.</title>
        <authorList>
            <person name="Fritz M.L."/>
            <person name="Deyonke A.M."/>
            <person name="Papanicolaou A."/>
            <person name="Micinski S."/>
            <person name="Westbrook J."/>
            <person name="Gould F."/>
        </authorList>
    </citation>
    <scope>NUCLEOTIDE SEQUENCE [LARGE SCALE GENOMIC DNA]</scope>
    <source>
        <strain evidence="3">HvINT-</strain>
        <tissue evidence="3">Whole body</tissue>
    </source>
</reference>
<evidence type="ECO:0000256" key="1">
    <source>
        <dbReference type="SAM" id="MobiDB-lite"/>
    </source>
</evidence>
<feature type="region of interest" description="Disordered" evidence="1">
    <location>
        <begin position="1610"/>
        <end position="1661"/>
    </location>
</feature>
<feature type="compositionally biased region" description="Polar residues" evidence="1">
    <location>
        <begin position="48"/>
        <end position="66"/>
    </location>
</feature>